<dbReference type="InterPro" id="IPR023996">
    <property type="entry name" value="TonB-dep_OMP_SusC/RagA"/>
</dbReference>
<proteinExistence type="inferred from homology"/>
<dbReference type="SUPFAM" id="SSF49464">
    <property type="entry name" value="Carboxypeptidase regulatory domain-like"/>
    <property type="match status" value="1"/>
</dbReference>
<organism evidence="10 11">
    <name type="scientific">Emticicia oligotrophica (strain DSM 17448 / CIP 109782 / MTCC 6937 / GPTSA100-15)</name>
    <dbReference type="NCBI Taxonomy" id="929562"/>
    <lineage>
        <taxon>Bacteria</taxon>
        <taxon>Pseudomonadati</taxon>
        <taxon>Bacteroidota</taxon>
        <taxon>Cytophagia</taxon>
        <taxon>Cytophagales</taxon>
        <taxon>Leadbetterellaceae</taxon>
        <taxon>Emticicia</taxon>
    </lineage>
</organism>
<dbReference type="InterPro" id="IPR037066">
    <property type="entry name" value="Plug_dom_sf"/>
</dbReference>
<evidence type="ECO:0000256" key="3">
    <source>
        <dbReference type="ARBA" id="ARBA00022452"/>
    </source>
</evidence>
<keyword evidence="10" id="KW-0675">Receptor</keyword>
<evidence type="ECO:0000256" key="2">
    <source>
        <dbReference type="ARBA" id="ARBA00022448"/>
    </source>
</evidence>
<keyword evidence="4 7" id="KW-0812">Transmembrane</keyword>
<keyword evidence="6 7" id="KW-0998">Cell outer membrane</keyword>
<name>A0ABM5MZ10_EMTOG</name>
<feature type="signal peptide" evidence="8">
    <location>
        <begin position="1"/>
        <end position="27"/>
    </location>
</feature>
<dbReference type="NCBIfam" id="TIGR04057">
    <property type="entry name" value="SusC_RagA_signa"/>
    <property type="match status" value="1"/>
</dbReference>
<dbReference type="Gene3D" id="2.170.130.10">
    <property type="entry name" value="TonB-dependent receptor, plug domain"/>
    <property type="match status" value="1"/>
</dbReference>
<dbReference type="Pfam" id="PF07715">
    <property type="entry name" value="Plug"/>
    <property type="match status" value="1"/>
</dbReference>
<dbReference type="InterPro" id="IPR039426">
    <property type="entry name" value="TonB-dep_rcpt-like"/>
</dbReference>
<evidence type="ECO:0000256" key="8">
    <source>
        <dbReference type="SAM" id="SignalP"/>
    </source>
</evidence>
<evidence type="ECO:0000256" key="4">
    <source>
        <dbReference type="ARBA" id="ARBA00022692"/>
    </source>
</evidence>
<gene>
    <name evidence="10" type="ordered locus">Emtol_1222</name>
</gene>
<dbReference type="RefSeq" id="WP_015028071.1">
    <property type="nucleotide sequence ID" value="NC_018748.1"/>
</dbReference>
<dbReference type="EMBL" id="CP002961">
    <property type="protein sequence ID" value="AFK02371.1"/>
    <property type="molecule type" value="Genomic_DNA"/>
</dbReference>
<feature type="chain" id="PRO_5046609109" evidence="8">
    <location>
        <begin position="28"/>
        <end position="1074"/>
    </location>
</feature>
<dbReference type="Gene3D" id="2.40.170.20">
    <property type="entry name" value="TonB-dependent receptor, beta-barrel domain"/>
    <property type="match status" value="1"/>
</dbReference>
<dbReference type="PROSITE" id="PS52016">
    <property type="entry name" value="TONB_DEPENDENT_REC_3"/>
    <property type="match status" value="1"/>
</dbReference>
<protein>
    <submittedName>
        <fullName evidence="10">TonB-dependent receptor</fullName>
    </submittedName>
</protein>
<feature type="domain" description="TonB-dependent receptor plug" evidence="9">
    <location>
        <begin position="120"/>
        <end position="224"/>
    </location>
</feature>
<keyword evidence="8" id="KW-0732">Signal</keyword>
<evidence type="ECO:0000313" key="10">
    <source>
        <dbReference type="EMBL" id="AFK02371.1"/>
    </source>
</evidence>
<dbReference type="Gene3D" id="2.60.40.1120">
    <property type="entry name" value="Carboxypeptidase-like, regulatory domain"/>
    <property type="match status" value="1"/>
</dbReference>
<dbReference type="InterPro" id="IPR012910">
    <property type="entry name" value="Plug_dom"/>
</dbReference>
<reference evidence="10 11" key="1">
    <citation type="submission" date="2011-07" db="EMBL/GenBank/DDBJ databases">
        <title>The complete genome of chromosome of Emticicia oligotrophica DSM 17448.</title>
        <authorList>
            <consortium name="US DOE Joint Genome Institute (JGI-PGF)"/>
            <person name="Lucas S."/>
            <person name="Han J."/>
            <person name="Lapidus A."/>
            <person name="Bruce D."/>
            <person name="Goodwin L."/>
            <person name="Pitluck S."/>
            <person name="Peters L."/>
            <person name="Kyrpides N."/>
            <person name="Mavromatis K."/>
            <person name="Ivanova N."/>
            <person name="Ovchinnikova G."/>
            <person name="Teshima H."/>
            <person name="Detter J.C."/>
            <person name="Tapia R."/>
            <person name="Han C."/>
            <person name="Land M."/>
            <person name="Hauser L."/>
            <person name="Markowitz V."/>
            <person name="Cheng J.-F."/>
            <person name="Hugenholtz P."/>
            <person name="Woyke T."/>
            <person name="Wu D."/>
            <person name="Tindall B."/>
            <person name="Pomrenke H."/>
            <person name="Brambilla E."/>
            <person name="Klenk H.-P."/>
            <person name="Eisen J.A."/>
        </authorList>
    </citation>
    <scope>NUCLEOTIDE SEQUENCE [LARGE SCALE GENOMIC DNA]</scope>
    <source>
        <strain evidence="10 11">DSM 17448</strain>
    </source>
</reference>
<dbReference type="NCBIfam" id="TIGR04056">
    <property type="entry name" value="OMP_RagA_SusC"/>
    <property type="match status" value="1"/>
</dbReference>
<evidence type="ECO:0000259" key="9">
    <source>
        <dbReference type="Pfam" id="PF07715"/>
    </source>
</evidence>
<accession>A0ABM5MZ10</accession>
<evidence type="ECO:0000256" key="7">
    <source>
        <dbReference type="PROSITE-ProRule" id="PRU01360"/>
    </source>
</evidence>
<keyword evidence="5 7" id="KW-0472">Membrane</keyword>
<keyword evidence="11" id="KW-1185">Reference proteome</keyword>
<dbReference type="InterPro" id="IPR036942">
    <property type="entry name" value="Beta-barrel_TonB_sf"/>
</dbReference>
<dbReference type="InterPro" id="IPR023997">
    <property type="entry name" value="TonB-dep_OMP_SusC/RagA_CS"/>
</dbReference>
<keyword evidence="3 7" id="KW-1134">Transmembrane beta strand</keyword>
<comment type="similarity">
    <text evidence="7">Belongs to the TonB-dependent receptor family.</text>
</comment>
<evidence type="ECO:0000256" key="6">
    <source>
        <dbReference type="ARBA" id="ARBA00023237"/>
    </source>
</evidence>
<evidence type="ECO:0000256" key="5">
    <source>
        <dbReference type="ARBA" id="ARBA00023136"/>
    </source>
</evidence>
<sequence length="1074" mass="115836">MKQNYFVPIKGALFCGLLWLMSVVAFAQKSVSGKVSDAKGDGVPGASITVKGTTTGTISDATGNFKINVPNSGGTLVFSSIGYKTQEVKLTGQASVNVTLEDDAAALDEVVVTGYSIDKRRESTGAISTVKSKDLTAVPSGNVEQQLQGRVSGLTVVTNGQPGTASQIRVRGFGAFGGNEPLYVVDGMPVSSTDFLSPDDIESTTVLKDASTASIYGARAANGVIVYTTKKGTKGAKKLNVTYDGNFGITDPGKGQAMMNPTDFATWTWNAKRNSGEAFGHPQFGSGATPVIPDYLSVGGTPGVIGSVDLAAQKLKYNVDPAAGAIYQVIKANKAGTDWYGAITRQAPLQRHSLGFSGGGENSRFYVGFSLQDQKGILISNGMKRYAFRINSEFNVLKNLRIGENIQMTYLQILGQTGAAGGNGIAADENDILQAFRMPSIIPIYDEFGGYAGTAAKGFNNPRNPVANQNGIKRNRNFNGLANGNVYVEYDPIPGLTLRSSIAGNYRNNYGWGYTRWQYENSENNSAFGYNEFSGYSFGWTFTNTASYKKAFGKHNIEVLAGQEALNTGAGRNMNANGLNPFSQDGDYVTLTTLANRNPPASNLFKGVNFYSLFGRAIYTLNDKYIVTGVIRRDGSSRFGVNSRYGIFPAVSAAWRVSSESFMKNLPWVQDLKVRGGYGTMGNSNNVDPNNQYSLYAANVGNSGYDINGSNSSIVDGYYRTRIGNPDARWETSVTKNIGIDGSFLKGKLDVIFDLWQKDTKDLLYQLPITATAGFQAAAPSVNVGQMVNKGIDIQIINRGKITSDLGYDINVTGSFLKNEITKIADGQTYLTNVNPGFRGLTPIRNQLGYGLSSFYGFQVLGLFQSKAEVDAAPAQDGKGVGRFRYADINNDGKIDANDRTYLGSPIPKFTGGVNFTLTYKGFDLSAYLYTSIGNKIFNASKWFTDFYPSFSGAAISERVKESWTPQNTGAKIPIFETASNFSTNTQANSFYVENGSYLRLQNVAIGYNFSKALLDKLKLSRVRVFAATNNLFTITKYEGLDPQVGGNADTNFGIDVGNYPMTRSFTAGINLGF</sequence>
<keyword evidence="2 7" id="KW-0813">Transport</keyword>
<dbReference type="SUPFAM" id="SSF56935">
    <property type="entry name" value="Porins"/>
    <property type="match status" value="1"/>
</dbReference>
<dbReference type="Pfam" id="PF13715">
    <property type="entry name" value="CarbopepD_reg_2"/>
    <property type="match status" value="1"/>
</dbReference>
<dbReference type="InterPro" id="IPR008969">
    <property type="entry name" value="CarboxyPept-like_regulatory"/>
</dbReference>
<evidence type="ECO:0000313" key="11">
    <source>
        <dbReference type="Proteomes" id="UP000002875"/>
    </source>
</evidence>
<dbReference type="Proteomes" id="UP000002875">
    <property type="component" value="Chromosome"/>
</dbReference>
<comment type="subcellular location">
    <subcellularLocation>
        <location evidence="1 7">Cell outer membrane</location>
        <topology evidence="1 7">Multi-pass membrane protein</topology>
    </subcellularLocation>
</comment>
<evidence type="ECO:0000256" key="1">
    <source>
        <dbReference type="ARBA" id="ARBA00004571"/>
    </source>
</evidence>